<keyword evidence="2" id="KW-0238">DNA-binding</keyword>
<dbReference type="OrthoDB" id="10498667at2759"/>
<evidence type="ECO:0000259" key="5">
    <source>
        <dbReference type="PROSITE" id="PS51005"/>
    </source>
</evidence>
<dbReference type="AlphaFoldDB" id="A0A443N4B3"/>
<dbReference type="SUPFAM" id="SSF101941">
    <property type="entry name" value="NAC domain"/>
    <property type="match status" value="1"/>
</dbReference>
<protein>
    <recommendedName>
        <fullName evidence="5">NAC domain-containing protein</fullName>
    </recommendedName>
</protein>
<dbReference type="PROSITE" id="PS51005">
    <property type="entry name" value="NAC"/>
    <property type="match status" value="1"/>
</dbReference>
<evidence type="ECO:0000256" key="3">
    <source>
        <dbReference type="ARBA" id="ARBA00023163"/>
    </source>
</evidence>
<evidence type="ECO:0000256" key="1">
    <source>
        <dbReference type="ARBA" id="ARBA00023015"/>
    </source>
</evidence>
<dbReference type="GO" id="GO:0006355">
    <property type="term" value="P:regulation of DNA-templated transcription"/>
    <property type="evidence" value="ECO:0007669"/>
    <property type="project" value="InterPro"/>
</dbReference>
<accession>A0A443N4B3</accession>
<keyword evidence="3" id="KW-0804">Transcription</keyword>
<gene>
    <name evidence="6" type="ORF">CKAN_00163200</name>
</gene>
<organism evidence="6 7">
    <name type="scientific">Cinnamomum micranthum f. kanehirae</name>
    <dbReference type="NCBI Taxonomy" id="337451"/>
    <lineage>
        <taxon>Eukaryota</taxon>
        <taxon>Viridiplantae</taxon>
        <taxon>Streptophyta</taxon>
        <taxon>Embryophyta</taxon>
        <taxon>Tracheophyta</taxon>
        <taxon>Spermatophyta</taxon>
        <taxon>Magnoliopsida</taxon>
        <taxon>Magnoliidae</taxon>
        <taxon>Laurales</taxon>
        <taxon>Lauraceae</taxon>
        <taxon>Cinnamomum</taxon>
    </lineage>
</organism>
<keyword evidence="7" id="KW-1185">Reference proteome</keyword>
<keyword evidence="4" id="KW-0539">Nucleus</keyword>
<dbReference type="EMBL" id="QPKB01000001">
    <property type="protein sequence ID" value="RWR73359.1"/>
    <property type="molecule type" value="Genomic_DNA"/>
</dbReference>
<comment type="caution">
    <text evidence="6">The sequence shown here is derived from an EMBL/GenBank/DDBJ whole genome shotgun (WGS) entry which is preliminary data.</text>
</comment>
<keyword evidence="1" id="KW-0805">Transcription regulation</keyword>
<proteinExistence type="predicted"/>
<evidence type="ECO:0000313" key="7">
    <source>
        <dbReference type="Proteomes" id="UP000283530"/>
    </source>
</evidence>
<evidence type="ECO:0000313" key="6">
    <source>
        <dbReference type="EMBL" id="RWR73359.1"/>
    </source>
</evidence>
<dbReference type="Proteomes" id="UP000283530">
    <property type="component" value="Unassembled WGS sequence"/>
</dbReference>
<dbReference type="InterPro" id="IPR036093">
    <property type="entry name" value="NAC_dom_sf"/>
</dbReference>
<evidence type="ECO:0000256" key="4">
    <source>
        <dbReference type="ARBA" id="ARBA00023242"/>
    </source>
</evidence>
<reference evidence="6 7" key="1">
    <citation type="journal article" date="2019" name="Nat. Plants">
        <title>Stout camphor tree genome fills gaps in understanding of flowering plant genome evolution.</title>
        <authorList>
            <person name="Chaw S.M."/>
            <person name="Liu Y.C."/>
            <person name="Wu Y.W."/>
            <person name="Wang H.Y."/>
            <person name="Lin C.I."/>
            <person name="Wu C.S."/>
            <person name="Ke H.M."/>
            <person name="Chang L.Y."/>
            <person name="Hsu C.Y."/>
            <person name="Yang H.T."/>
            <person name="Sudianto E."/>
            <person name="Hsu M.H."/>
            <person name="Wu K.P."/>
            <person name="Wang L.N."/>
            <person name="Leebens-Mack J.H."/>
            <person name="Tsai I.J."/>
        </authorList>
    </citation>
    <scope>NUCLEOTIDE SEQUENCE [LARGE SCALE GENOMIC DNA]</scope>
    <source>
        <strain evidence="7">cv. Chaw 1501</strain>
        <tissue evidence="6">Young leaves</tissue>
    </source>
</reference>
<dbReference type="Gene3D" id="2.170.150.80">
    <property type="entry name" value="NAC domain"/>
    <property type="match status" value="1"/>
</dbReference>
<name>A0A443N4B3_9MAGN</name>
<feature type="domain" description="NAC" evidence="5">
    <location>
        <begin position="1"/>
        <end position="129"/>
    </location>
</feature>
<dbReference type="GO" id="GO:0003677">
    <property type="term" value="F:DNA binding"/>
    <property type="evidence" value="ECO:0007669"/>
    <property type="project" value="UniProtKB-KW"/>
</dbReference>
<sequence length="267" mass="30149">MASKRNALSFLIDHGVDPDLLIGFHFHPTYEEGIRIVNIKNAECYCFTKLEPLGKIKANRILGDVSRGYYWKNIKPESVRDDDNNVIGWVTKLVLHRDKNTPTEWHILEYRDRKTADAGRWVLCQIYKREKNNDSASPIFFDPCIDNATLPHVESDVEAGQFSSSTSQVSSMWAIGASGDMNQGQHDEMSQCSYTQPACFSNAETNPDLTGGHMNQDQIHGVGQSWYTPQDGMVYNSQQLPSSPNSIVDFDMGFVDDEFINQDGPKF</sequence>
<dbReference type="InterPro" id="IPR003441">
    <property type="entry name" value="NAC-dom"/>
</dbReference>
<evidence type="ECO:0000256" key="2">
    <source>
        <dbReference type="ARBA" id="ARBA00023125"/>
    </source>
</evidence>